<gene>
    <name evidence="2" type="ORF">Slin15195_G022740</name>
</gene>
<organism evidence="2 3">
    <name type="scientific">Septoria linicola</name>
    <dbReference type="NCBI Taxonomy" id="215465"/>
    <lineage>
        <taxon>Eukaryota</taxon>
        <taxon>Fungi</taxon>
        <taxon>Dikarya</taxon>
        <taxon>Ascomycota</taxon>
        <taxon>Pezizomycotina</taxon>
        <taxon>Dothideomycetes</taxon>
        <taxon>Dothideomycetidae</taxon>
        <taxon>Mycosphaerellales</taxon>
        <taxon>Mycosphaerellaceae</taxon>
        <taxon>Septoria</taxon>
    </lineage>
</organism>
<reference evidence="2" key="1">
    <citation type="submission" date="2022-06" db="EMBL/GenBank/DDBJ databases">
        <title>Complete genome sequences of two strains of the flax pathogen Septoria linicola.</title>
        <authorList>
            <person name="Lapalu N."/>
            <person name="Simon A."/>
            <person name="Demenou B."/>
            <person name="Paumier D."/>
            <person name="Guillot M.-P."/>
            <person name="Gout L."/>
            <person name="Valade R."/>
        </authorList>
    </citation>
    <scope>NUCLEOTIDE SEQUENCE</scope>
    <source>
        <strain evidence="2">SE15195</strain>
    </source>
</reference>
<feature type="compositionally biased region" description="Basic and acidic residues" evidence="1">
    <location>
        <begin position="217"/>
        <end position="243"/>
    </location>
</feature>
<accession>A0A9Q9AM36</accession>
<feature type="region of interest" description="Disordered" evidence="1">
    <location>
        <begin position="210"/>
        <end position="267"/>
    </location>
</feature>
<evidence type="ECO:0000313" key="3">
    <source>
        <dbReference type="Proteomes" id="UP001056384"/>
    </source>
</evidence>
<proteinExistence type="predicted"/>
<keyword evidence="3" id="KW-1185">Reference proteome</keyword>
<dbReference type="Proteomes" id="UP001056384">
    <property type="component" value="Chromosome 2"/>
</dbReference>
<evidence type="ECO:0000256" key="1">
    <source>
        <dbReference type="SAM" id="MobiDB-lite"/>
    </source>
</evidence>
<protein>
    <submittedName>
        <fullName evidence="2">Uncharacterized protein</fullName>
    </submittedName>
</protein>
<name>A0A9Q9AM36_9PEZI</name>
<dbReference type="AlphaFoldDB" id="A0A9Q9AM36"/>
<sequence length="370" mass="42939">MPRYFSADEMALAARVWDAERSFELEWQFYPFPHERNKRPALDLSTQLPMHERPPTPPLKSMMSPLASPFTPRTTPMPPEIRLQGEDREQCGILFSPQSTVVAQPPTTLWPEPQPVVGHDIHMNRLSNPDDANEQRCAEGNTSSQRLDHMEIRTGVVEHRLLPLEQSVRQLGLIVRQHGSVLWNHAQYENARQGHEERHLMPAQREYGQPAGGNIVHSDHSHTHNHHQERQHNDDQHTFRDDLAPPTRGVHPPPSRHHLHEPLPGAPLHQETLSRQRLHHRREIIRLTEMCHEELAIHNGRGGMTITLQDGTTLEELADHASMQLHLHQGQMLLDRINIAWREEYRVQQQIQRLRQRAIDHARLARGFHR</sequence>
<dbReference type="EMBL" id="CP099419">
    <property type="protein sequence ID" value="USW48955.1"/>
    <property type="molecule type" value="Genomic_DNA"/>
</dbReference>
<evidence type="ECO:0000313" key="2">
    <source>
        <dbReference type="EMBL" id="USW48955.1"/>
    </source>
</evidence>